<organism evidence="4">
    <name type="scientific">Selaginella moellendorffii</name>
    <name type="common">Spikemoss</name>
    <dbReference type="NCBI Taxonomy" id="88036"/>
    <lineage>
        <taxon>Eukaryota</taxon>
        <taxon>Viridiplantae</taxon>
        <taxon>Streptophyta</taxon>
        <taxon>Embryophyta</taxon>
        <taxon>Tracheophyta</taxon>
        <taxon>Lycopodiopsida</taxon>
        <taxon>Selaginellales</taxon>
        <taxon>Selaginellaceae</taxon>
        <taxon>Selaginella</taxon>
    </lineage>
</organism>
<dbReference type="InParanoid" id="D8RTM1"/>
<sequence length="143" mass="15729">NTMVAAYAQNGYIQKARSMFALLPRANVDTYNSMINGFAKAGYGNDAIILFYEMILIGVFPDSFTFSSVLAACSHGGLLKNGTKLFVLLSGEHQVTPHVEHYSSMVDIYGRVGLVTEAQELIDTMPFFPQPETLRALLNACRI</sequence>
<feature type="non-terminal residue" evidence="3">
    <location>
        <position position="1"/>
    </location>
</feature>
<evidence type="ECO:0000313" key="3">
    <source>
        <dbReference type="EMBL" id="EFJ24702.1"/>
    </source>
</evidence>
<gene>
    <name evidence="3" type="ORF">SELMODRAFT_16621</name>
</gene>
<dbReference type="Pfam" id="PF01535">
    <property type="entry name" value="PPR"/>
    <property type="match status" value="2"/>
</dbReference>
<accession>D8RTM1</accession>
<keyword evidence="1" id="KW-0677">Repeat</keyword>
<dbReference type="AlphaFoldDB" id="D8RTM1"/>
<keyword evidence="4" id="KW-1185">Reference proteome</keyword>
<dbReference type="Gramene" id="EFJ24702">
    <property type="protein sequence ID" value="EFJ24702"/>
    <property type="gene ID" value="SELMODRAFT_16621"/>
</dbReference>
<dbReference type="PANTHER" id="PTHR47926">
    <property type="entry name" value="PENTATRICOPEPTIDE REPEAT-CONTAINING PROTEIN"/>
    <property type="match status" value="1"/>
</dbReference>
<dbReference type="NCBIfam" id="TIGR00756">
    <property type="entry name" value="PPR"/>
    <property type="match status" value="1"/>
</dbReference>
<evidence type="ECO:0008006" key="5">
    <source>
        <dbReference type="Google" id="ProtNLM"/>
    </source>
</evidence>
<dbReference type="InterPro" id="IPR046960">
    <property type="entry name" value="PPR_At4g14850-like_plant"/>
</dbReference>
<evidence type="ECO:0000256" key="1">
    <source>
        <dbReference type="ARBA" id="ARBA00022737"/>
    </source>
</evidence>
<dbReference type="InterPro" id="IPR011990">
    <property type="entry name" value="TPR-like_helical_dom_sf"/>
</dbReference>
<dbReference type="HOGENOM" id="CLU_002706_0_0_1"/>
<feature type="non-terminal residue" evidence="3">
    <location>
        <position position="143"/>
    </location>
</feature>
<feature type="repeat" description="PPR" evidence="2">
    <location>
        <begin position="27"/>
        <end position="61"/>
    </location>
</feature>
<reference evidence="3 4" key="1">
    <citation type="journal article" date="2011" name="Science">
        <title>The Selaginella genome identifies genetic changes associated with the evolution of vascular plants.</title>
        <authorList>
            <person name="Banks J.A."/>
            <person name="Nishiyama T."/>
            <person name="Hasebe M."/>
            <person name="Bowman J.L."/>
            <person name="Gribskov M."/>
            <person name="dePamphilis C."/>
            <person name="Albert V.A."/>
            <person name="Aono N."/>
            <person name="Aoyama T."/>
            <person name="Ambrose B.A."/>
            <person name="Ashton N.W."/>
            <person name="Axtell M.J."/>
            <person name="Barker E."/>
            <person name="Barker M.S."/>
            <person name="Bennetzen J.L."/>
            <person name="Bonawitz N.D."/>
            <person name="Chapple C."/>
            <person name="Cheng C."/>
            <person name="Correa L.G."/>
            <person name="Dacre M."/>
            <person name="DeBarry J."/>
            <person name="Dreyer I."/>
            <person name="Elias M."/>
            <person name="Engstrom E.M."/>
            <person name="Estelle M."/>
            <person name="Feng L."/>
            <person name="Finet C."/>
            <person name="Floyd S.K."/>
            <person name="Frommer W.B."/>
            <person name="Fujita T."/>
            <person name="Gramzow L."/>
            <person name="Gutensohn M."/>
            <person name="Harholt J."/>
            <person name="Hattori M."/>
            <person name="Heyl A."/>
            <person name="Hirai T."/>
            <person name="Hiwatashi Y."/>
            <person name="Ishikawa M."/>
            <person name="Iwata M."/>
            <person name="Karol K.G."/>
            <person name="Koehler B."/>
            <person name="Kolukisaoglu U."/>
            <person name="Kubo M."/>
            <person name="Kurata T."/>
            <person name="Lalonde S."/>
            <person name="Li K."/>
            <person name="Li Y."/>
            <person name="Litt A."/>
            <person name="Lyons E."/>
            <person name="Manning G."/>
            <person name="Maruyama T."/>
            <person name="Michael T.P."/>
            <person name="Mikami K."/>
            <person name="Miyazaki S."/>
            <person name="Morinaga S."/>
            <person name="Murata T."/>
            <person name="Mueller-Roeber B."/>
            <person name="Nelson D.R."/>
            <person name="Obara M."/>
            <person name="Oguri Y."/>
            <person name="Olmstead R.G."/>
            <person name="Onodera N."/>
            <person name="Petersen B.L."/>
            <person name="Pils B."/>
            <person name="Prigge M."/>
            <person name="Rensing S.A."/>
            <person name="Riano-Pachon D.M."/>
            <person name="Roberts A.W."/>
            <person name="Sato Y."/>
            <person name="Scheller H.V."/>
            <person name="Schulz B."/>
            <person name="Schulz C."/>
            <person name="Shakirov E.V."/>
            <person name="Shibagaki N."/>
            <person name="Shinohara N."/>
            <person name="Shippen D.E."/>
            <person name="Soerensen I."/>
            <person name="Sotooka R."/>
            <person name="Sugimoto N."/>
            <person name="Sugita M."/>
            <person name="Sumikawa N."/>
            <person name="Tanurdzic M."/>
            <person name="Theissen G."/>
            <person name="Ulvskov P."/>
            <person name="Wakazuki S."/>
            <person name="Weng J.K."/>
            <person name="Willats W.W."/>
            <person name="Wipf D."/>
            <person name="Wolf P.G."/>
            <person name="Yang L."/>
            <person name="Zimmer A.D."/>
            <person name="Zhu Q."/>
            <person name="Mitros T."/>
            <person name="Hellsten U."/>
            <person name="Loque D."/>
            <person name="Otillar R."/>
            <person name="Salamov A."/>
            <person name="Schmutz J."/>
            <person name="Shapiro H."/>
            <person name="Lindquist E."/>
            <person name="Lucas S."/>
            <person name="Rokhsar D."/>
            <person name="Grigoriev I.V."/>
        </authorList>
    </citation>
    <scope>NUCLEOTIDE SEQUENCE [LARGE SCALE GENOMIC DNA]</scope>
</reference>
<dbReference type="Proteomes" id="UP000001514">
    <property type="component" value="Unassembled WGS sequence"/>
</dbReference>
<dbReference type="GO" id="GO:0003723">
    <property type="term" value="F:RNA binding"/>
    <property type="evidence" value="ECO:0007669"/>
    <property type="project" value="InterPro"/>
</dbReference>
<dbReference type="InterPro" id="IPR002885">
    <property type="entry name" value="PPR_rpt"/>
</dbReference>
<evidence type="ECO:0000313" key="4">
    <source>
        <dbReference type="Proteomes" id="UP000001514"/>
    </source>
</evidence>
<proteinExistence type="predicted"/>
<dbReference type="PROSITE" id="PS51375">
    <property type="entry name" value="PPR"/>
    <property type="match status" value="1"/>
</dbReference>
<evidence type="ECO:0000256" key="2">
    <source>
        <dbReference type="PROSITE-ProRule" id="PRU00708"/>
    </source>
</evidence>
<dbReference type="KEGG" id="smo:SELMODRAFT_16621"/>
<dbReference type="EMBL" id="GL377589">
    <property type="protein sequence ID" value="EFJ24702.1"/>
    <property type="molecule type" value="Genomic_DNA"/>
</dbReference>
<dbReference type="Gene3D" id="1.25.40.10">
    <property type="entry name" value="Tetratricopeptide repeat domain"/>
    <property type="match status" value="1"/>
</dbReference>
<protein>
    <recommendedName>
        <fullName evidence="5">Pentacotripeptide-repeat region of PRORP domain-containing protein</fullName>
    </recommendedName>
</protein>
<dbReference type="Pfam" id="PF13041">
    <property type="entry name" value="PPR_2"/>
    <property type="match status" value="1"/>
</dbReference>
<dbReference type="GO" id="GO:0009451">
    <property type="term" value="P:RNA modification"/>
    <property type="evidence" value="ECO:0007669"/>
    <property type="project" value="InterPro"/>
</dbReference>
<dbReference type="PANTHER" id="PTHR47926:SF533">
    <property type="entry name" value="DYW DOMAIN-CONTAINING PROTEIN"/>
    <property type="match status" value="1"/>
</dbReference>
<name>D8RTM1_SELML</name>
<dbReference type="eggNOG" id="KOG4197">
    <property type="taxonomic scope" value="Eukaryota"/>
</dbReference>